<reference evidence="3 4" key="1">
    <citation type="journal article" date="2021" name="Commun. Biol.">
        <title>The genome of Shorea leprosula (Dipterocarpaceae) highlights the ecological relevance of drought in aseasonal tropical rainforests.</title>
        <authorList>
            <person name="Ng K.K.S."/>
            <person name="Kobayashi M.J."/>
            <person name="Fawcett J.A."/>
            <person name="Hatakeyama M."/>
            <person name="Paape T."/>
            <person name="Ng C.H."/>
            <person name="Ang C.C."/>
            <person name="Tnah L.H."/>
            <person name="Lee C.T."/>
            <person name="Nishiyama T."/>
            <person name="Sese J."/>
            <person name="O'Brien M.J."/>
            <person name="Copetti D."/>
            <person name="Mohd Noor M.I."/>
            <person name="Ong R.C."/>
            <person name="Putra M."/>
            <person name="Sireger I.Z."/>
            <person name="Indrioko S."/>
            <person name="Kosugi Y."/>
            <person name="Izuno A."/>
            <person name="Isagi Y."/>
            <person name="Lee S.L."/>
            <person name="Shimizu K.K."/>
        </authorList>
    </citation>
    <scope>NUCLEOTIDE SEQUENCE [LARGE SCALE GENOMIC DNA]</scope>
    <source>
        <strain evidence="3">214</strain>
    </source>
</reference>
<feature type="region of interest" description="Disordered" evidence="2">
    <location>
        <begin position="1"/>
        <end position="67"/>
    </location>
</feature>
<name>A0AAV5KQJ4_9ROSI</name>
<gene>
    <name evidence="3" type="ORF">SLEP1_g36037</name>
</gene>
<dbReference type="PANTHER" id="PTHR11764">
    <property type="entry name" value="TERPENE CYCLASE/MUTASE FAMILY MEMBER"/>
    <property type="match status" value="1"/>
</dbReference>
<evidence type="ECO:0000313" key="3">
    <source>
        <dbReference type="EMBL" id="GKV26803.1"/>
    </source>
</evidence>
<organism evidence="3 4">
    <name type="scientific">Rubroshorea leprosula</name>
    <dbReference type="NCBI Taxonomy" id="152421"/>
    <lineage>
        <taxon>Eukaryota</taxon>
        <taxon>Viridiplantae</taxon>
        <taxon>Streptophyta</taxon>
        <taxon>Embryophyta</taxon>
        <taxon>Tracheophyta</taxon>
        <taxon>Spermatophyta</taxon>
        <taxon>Magnoliopsida</taxon>
        <taxon>eudicotyledons</taxon>
        <taxon>Gunneridae</taxon>
        <taxon>Pentapetalae</taxon>
        <taxon>rosids</taxon>
        <taxon>malvids</taxon>
        <taxon>Malvales</taxon>
        <taxon>Dipterocarpaceae</taxon>
        <taxon>Rubroshorea</taxon>
    </lineage>
</organism>
<dbReference type="GO" id="GO:0042300">
    <property type="term" value="F:beta-amyrin synthase activity"/>
    <property type="evidence" value="ECO:0007669"/>
    <property type="project" value="UniProtKB-ARBA"/>
</dbReference>
<evidence type="ECO:0000313" key="4">
    <source>
        <dbReference type="Proteomes" id="UP001054252"/>
    </source>
</evidence>
<protein>
    <submittedName>
        <fullName evidence="3">Uncharacterized protein</fullName>
    </submittedName>
</protein>
<proteinExistence type="predicted"/>
<dbReference type="SUPFAM" id="SSF48239">
    <property type="entry name" value="Terpenoid cyclases/Protein prenyltransferases"/>
    <property type="match status" value="2"/>
</dbReference>
<keyword evidence="1" id="KW-0413">Isomerase</keyword>
<dbReference type="AlphaFoldDB" id="A0AAV5KQJ4"/>
<sequence>MEARGGLEMMDLAPKRTDLQRNLQMPEYSRGLDGKKPESGGTNKNRAGENEPNLPQRKKKKWGKEGGRGACKEGSFYSFIGFHNQPLLMSLKLAYELSNGVLPCTSQGISALYSLQSIVKKFFDTYIIIRMKMVDGDFTLKAIIACSVPLLTTFACVFLGKDLMVVKTMPVQERTSGFLTMAVSLTNLLGERLGHRYYEYLTGQEATDAPRVLEDLYYPHPLIQDLMWNNLYVFAEPLLTRWPLNKLVREKALQVTMEHIHYEDENSRYITIGCVEKCCLLMSTLPQEIVGEKLEPERLYDTVNVVLSLRSKNGGLSAWEPAGASRWLEMLNPTGFFEDIVIEHEYVGALHQQSKL</sequence>
<evidence type="ECO:0000256" key="2">
    <source>
        <dbReference type="SAM" id="MobiDB-lite"/>
    </source>
</evidence>
<comment type="caution">
    <text evidence="3">The sequence shown here is derived from an EMBL/GenBank/DDBJ whole genome shotgun (WGS) entry which is preliminary data.</text>
</comment>
<dbReference type="GO" id="GO:0016104">
    <property type="term" value="P:triterpenoid biosynthetic process"/>
    <property type="evidence" value="ECO:0007669"/>
    <property type="project" value="InterPro"/>
</dbReference>
<dbReference type="InterPro" id="IPR018333">
    <property type="entry name" value="Squalene_cyclase"/>
</dbReference>
<dbReference type="PANTHER" id="PTHR11764:SF58">
    <property type="entry name" value="BETA-AMYRIN SYNTHASE-RELATED"/>
    <property type="match status" value="1"/>
</dbReference>
<dbReference type="Proteomes" id="UP001054252">
    <property type="component" value="Unassembled WGS sequence"/>
</dbReference>
<dbReference type="InterPro" id="IPR008930">
    <property type="entry name" value="Terpenoid_cyclase/PrenylTrfase"/>
</dbReference>
<accession>A0AAV5KQJ4</accession>
<dbReference type="EMBL" id="BPVZ01000073">
    <property type="protein sequence ID" value="GKV26803.1"/>
    <property type="molecule type" value="Genomic_DNA"/>
</dbReference>
<keyword evidence="4" id="KW-1185">Reference proteome</keyword>
<dbReference type="GO" id="GO:0005811">
    <property type="term" value="C:lipid droplet"/>
    <property type="evidence" value="ECO:0007669"/>
    <property type="project" value="InterPro"/>
</dbReference>
<dbReference type="Gene3D" id="1.50.10.20">
    <property type="match status" value="1"/>
</dbReference>
<evidence type="ECO:0000256" key="1">
    <source>
        <dbReference type="ARBA" id="ARBA00023235"/>
    </source>
</evidence>